<dbReference type="PANTHER" id="PTHR45641">
    <property type="entry name" value="TETRATRICOPEPTIDE REPEAT PROTEIN (AFU_ORTHOLOGUE AFUA_6G03870)"/>
    <property type="match status" value="1"/>
</dbReference>
<evidence type="ECO:0000256" key="4">
    <source>
        <dbReference type="SAM" id="MobiDB-lite"/>
    </source>
</evidence>
<evidence type="ECO:0000313" key="6">
    <source>
        <dbReference type="Proteomes" id="UP000663889"/>
    </source>
</evidence>
<sequence length="565" mass="63908">MVKSESPTTTDQLSTNLISREEPQIPDDSQNIMSLLTARDIARKAVNNGLISVLFEIGIVDDIHLLNVDSDRVVFRLGAIFHVESVNLAPDGVSCGEFINVGIFLLGTKSLLTARDIARKAANNDLISVLFEIGIIDDTHLLNIDSDRVVFRLGAIFHVESVNLAPDGVSAQLEHIDKLRKTYKACEAIKHYTGNSCLSRTVNQVCRTEDFQHIFKFRVYITDLHRQLDGYGSQQEQDGIKLLITEVYRGKPLSGSVLQQLIDNKDGLISMNGFLSTTLNSDVVGVYAGDEKIADGYRRAKFQLQISKKIRQPYAYIGNCSTKKDELEVLFSIGTIWRIESIKYDEDPCTIELTSCDELDSQLMELLEKYTGDGCTLLTLGDILWELGEDLEAEYFYQKMLEESTLSNELRGALHYRIGMIRFNRKDYSIALDNLKEVESLFESSNNELNKVGLFHPLYMSGNRPPFVTIYNNMGIMLENDGKCDDAIKYYKQALEEKGSSSELATVHNNLGLLYFHLSDYDEAQRHLAKAVQHITGNNELLQMEFEKNLDLVNNHFQYMLNKTE</sequence>
<feature type="repeat" description="TPR" evidence="3">
    <location>
        <begin position="505"/>
        <end position="538"/>
    </location>
</feature>
<feature type="repeat" description="TPR" evidence="3">
    <location>
        <begin position="468"/>
        <end position="501"/>
    </location>
</feature>
<evidence type="ECO:0000256" key="3">
    <source>
        <dbReference type="PROSITE-ProRule" id="PRU00339"/>
    </source>
</evidence>
<organism evidence="5 6">
    <name type="scientific">Rotaria sordida</name>
    <dbReference type="NCBI Taxonomy" id="392033"/>
    <lineage>
        <taxon>Eukaryota</taxon>
        <taxon>Metazoa</taxon>
        <taxon>Spiralia</taxon>
        <taxon>Gnathifera</taxon>
        <taxon>Rotifera</taxon>
        <taxon>Eurotatoria</taxon>
        <taxon>Bdelloidea</taxon>
        <taxon>Philodinida</taxon>
        <taxon>Philodinidae</taxon>
        <taxon>Rotaria</taxon>
    </lineage>
</organism>
<dbReference type="SMART" id="SM00028">
    <property type="entry name" value="TPR"/>
    <property type="match status" value="3"/>
</dbReference>
<accession>A0A815E815</accession>
<dbReference type="Pfam" id="PF13424">
    <property type="entry name" value="TPR_12"/>
    <property type="match status" value="1"/>
</dbReference>
<dbReference type="PANTHER" id="PTHR45641:SF19">
    <property type="entry name" value="NEPHROCYSTIN-3"/>
    <property type="match status" value="1"/>
</dbReference>
<dbReference type="SUPFAM" id="SSF56399">
    <property type="entry name" value="ADP-ribosylation"/>
    <property type="match status" value="1"/>
</dbReference>
<keyword evidence="2 3" id="KW-0802">TPR repeat</keyword>
<keyword evidence="1" id="KW-0677">Repeat</keyword>
<dbReference type="Proteomes" id="UP000663889">
    <property type="component" value="Unassembled WGS sequence"/>
</dbReference>
<evidence type="ECO:0000256" key="2">
    <source>
        <dbReference type="ARBA" id="ARBA00022803"/>
    </source>
</evidence>
<evidence type="ECO:0000313" key="5">
    <source>
        <dbReference type="EMBL" id="CAF1311132.1"/>
    </source>
</evidence>
<feature type="region of interest" description="Disordered" evidence="4">
    <location>
        <begin position="1"/>
        <end position="20"/>
    </location>
</feature>
<dbReference type="AlphaFoldDB" id="A0A815E815"/>
<dbReference type="Gene3D" id="3.90.176.10">
    <property type="entry name" value="Toxin ADP-ribosyltransferase, Chain A, domain 1"/>
    <property type="match status" value="1"/>
</dbReference>
<protein>
    <submittedName>
        <fullName evidence="5">Uncharacterized protein</fullName>
    </submittedName>
</protein>
<dbReference type="SUPFAM" id="SSF48452">
    <property type="entry name" value="TPR-like"/>
    <property type="match status" value="1"/>
</dbReference>
<feature type="compositionally biased region" description="Polar residues" evidence="4">
    <location>
        <begin position="1"/>
        <end position="18"/>
    </location>
</feature>
<reference evidence="5" key="1">
    <citation type="submission" date="2021-02" db="EMBL/GenBank/DDBJ databases">
        <authorList>
            <person name="Nowell W R."/>
        </authorList>
    </citation>
    <scope>NUCLEOTIDE SEQUENCE</scope>
</reference>
<dbReference type="InterPro" id="IPR011990">
    <property type="entry name" value="TPR-like_helical_dom_sf"/>
</dbReference>
<evidence type="ECO:0000256" key="1">
    <source>
        <dbReference type="ARBA" id="ARBA00022737"/>
    </source>
</evidence>
<gene>
    <name evidence="5" type="ORF">SEV965_LOCUS26800</name>
</gene>
<name>A0A815E815_9BILA</name>
<comment type="caution">
    <text evidence="5">The sequence shown here is derived from an EMBL/GenBank/DDBJ whole genome shotgun (WGS) entry which is preliminary data.</text>
</comment>
<proteinExistence type="predicted"/>
<dbReference type="EMBL" id="CAJNOU010002321">
    <property type="protein sequence ID" value="CAF1311132.1"/>
    <property type="molecule type" value="Genomic_DNA"/>
</dbReference>
<dbReference type="InterPro" id="IPR019734">
    <property type="entry name" value="TPR_rpt"/>
</dbReference>
<dbReference type="Gene3D" id="1.25.40.10">
    <property type="entry name" value="Tetratricopeptide repeat domain"/>
    <property type="match status" value="1"/>
</dbReference>
<dbReference type="PROSITE" id="PS50005">
    <property type="entry name" value="TPR"/>
    <property type="match status" value="2"/>
</dbReference>